<comment type="caution">
    <text evidence="1">The sequence shown here is derived from an EMBL/GenBank/DDBJ whole genome shotgun (WGS) entry which is preliminary data.</text>
</comment>
<dbReference type="eggNOG" id="KOG0987">
    <property type="taxonomic scope" value="Eukaryota"/>
</dbReference>
<dbReference type="PANTHER" id="PTHR47642">
    <property type="entry name" value="ATP-DEPENDENT DNA HELICASE"/>
    <property type="match status" value="1"/>
</dbReference>
<dbReference type="InterPro" id="IPR027417">
    <property type="entry name" value="P-loop_NTPase"/>
</dbReference>
<evidence type="ECO:0000313" key="2">
    <source>
        <dbReference type="Proteomes" id="UP000016801"/>
    </source>
</evidence>
<dbReference type="AlphaFoldDB" id="M1W445"/>
<reference evidence="1 2" key="1">
    <citation type="journal article" date="2013" name="PLoS Genet.">
        <title>Plant-symbiotic fungi as chemical engineers: Multi-genome analysis of the Clavicipitaceae reveals dynamics of alkaloid loci.</title>
        <authorList>
            <person name="Schardl C.L."/>
            <person name="Young C.A."/>
            <person name="Hesse U."/>
            <person name="Amyotte S.G."/>
            <person name="Andreeva K."/>
            <person name="Calie P.J."/>
            <person name="Fleetwood D.J."/>
            <person name="Haws D.C."/>
            <person name="Moore N."/>
            <person name="Oeser B."/>
            <person name="Panaccione D.G."/>
            <person name="Schweri K.K."/>
            <person name="Voisey C.R."/>
            <person name="Farman M.L."/>
            <person name="Jaromczyk J.W."/>
            <person name="Roe B.A."/>
            <person name="O'Sullivan D.M."/>
            <person name="Scott B."/>
            <person name="Tudzynski P."/>
            <person name="An Z."/>
            <person name="Arnaoudova E.G."/>
            <person name="Bullock C.T."/>
            <person name="Charlton N.D."/>
            <person name="Chen L."/>
            <person name="Cox M."/>
            <person name="Dinkins R.D."/>
            <person name="Florea S."/>
            <person name="Glenn A.E."/>
            <person name="Gordon A."/>
            <person name="Gueldener U."/>
            <person name="Harris D.R."/>
            <person name="Hollin W."/>
            <person name="Jaromczyk J."/>
            <person name="Johnson R.D."/>
            <person name="Khan A.K."/>
            <person name="Leistner E."/>
            <person name="Leuchtmann A."/>
            <person name="Li C."/>
            <person name="Liu J."/>
            <person name="Liu J."/>
            <person name="Liu M."/>
            <person name="Mace W."/>
            <person name="Machado C."/>
            <person name="Nagabhyru P."/>
            <person name="Pan J."/>
            <person name="Schmid J."/>
            <person name="Sugawara K."/>
            <person name="Steiner U."/>
            <person name="Takach J.E."/>
            <person name="Tanaka E."/>
            <person name="Webb J.S."/>
            <person name="Wilson E.V."/>
            <person name="Wiseman J.L."/>
            <person name="Yoshida R."/>
            <person name="Zeng Z."/>
        </authorList>
    </citation>
    <scope>NUCLEOTIDE SEQUENCE [LARGE SCALE GENOMIC DNA]</scope>
    <source>
        <strain evidence="1 2">20.1</strain>
    </source>
</reference>
<sequence>MLSLGVPVFRIEADNTGPQAAQADSQMPDGLSQVLSICIGARVMLTVNLWNEKGLVNGSVATVEDLAWGWLPEIQPHKRPPGCFDSTPTPARLTTKMIQTFPLTVAYAITGHKSQDTTLDCAVVDVSAHDFSSGLSYMVVPRFKAPDGIMFNVPFDHPSICGRATPQNDPRWKDAEDRLCHHLPADADDID</sequence>
<gene>
    <name evidence="1" type="ORF">CPUR_07245</name>
</gene>
<dbReference type="OrthoDB" id="432234at2759"/>
<dbReference type="EMBL" id="CAGA01000055">
    <property type="protein sequence ID" value="CCE33321.1"/>
    <property type="molecule type" value="Genomic_DNA"/>
</dbReference>
<evidence type="ECO:0000313" key="1">
    <source>
        <dbReference type="EMBL" id="CCE33321.1"/>
    </source>
</evidence>
<name>M1W445_CLAP2</name>
<dbReference type="InterPro" id="IPR051055">
    <property type="entry name" value="PIF1_helicase"/>
</dbReference>
<dbReference type="HOGENOM" id="CLU_1250554_0_0_1"/>
<proteinExistence type="predicted"/>
<accession>M1W445</accession>
<dbReference type="SUPFAM" id="SSF52540">
    <property type="entry name" value="P-loop containing nucleoside triphosphate hydrolases"/>
    <property type="match status" value="1"/>
</dbReference>
<dbReference type="Proteomes" id="UP000016801">
    <property type="component" value="Unassembled WGS sequence"/>
</dbReference>
<organism evidence="1 2">
    <name type="scientific">Claviceps purpurea (strain 20.1)</name>
    <name type="common">Ergot fungus</name>
    <name type="synonym">Sphacelia segetum</name>
    <dbReference type="NCBI Taxonomy" id="1111077"/>
    <lineage>
        <taxon>Eukaryota</taxon>
        <taxon>Fungi</taxon>
        <taxon>Dikarya</taxon>
        <taxon>Ascomycota</taxon>
        <taxon>Pezizomycotina</taxon>
        <taxon>Sordariomycetes</taxon>
        <taxon>Hypocreomycetidae</taxon>
        <taxon>Hypocreales</taxon>
        <taxon>Clavicipitaceae</taxon>
        <taxon>Claviceps</taxon>
    </lineage>
</organism>
<dbReference type="VEuPathDB" id="FungiDB:CPUR_07245"/>
<protein>
    <submittedName>
        <fullName evidence="1">Uncharacterized protein</fullName>
    </submittedName>
</protein>
<keyword evidence="2" id="KW-1185">Reference proteome</keyword>